<protein>
    <recommendedName>
        <fullName evidence="3">DUF1853 domain-containing protein</fullName>
    </recommendedName>
</protein>
<organism evidence="1 2">
    <name type="scientific">Acinetobacter equi</name>
    <dbReference type="NCBI Taxonomy" id="1324350"/>
    <lineage>
        <taxon>Bacteria</taxon>
        <taxon>Pseudomonadati</taxon>
        <taxon>Pseudomonadota</taxon>
        <taxon>Gammaproteobacteria</taxon>
        <taxon>Moraxellales</taxon>
        <taxon>Moraxellaceae</taxon>
        <taxon>Acinetobacter</taxon>
    </lineage>
</organism>
<gene>
    <name evidence="1" type="ORF">AOY20_07790</name>
</gene>
<dbReference type="KEGG" id="aei:AOY20_07790"/>
<dbReference type="STRING" id="1324350.AOY20_07790"/>
<dbReference type="InterPro" id="IPR015003">
    <property type="entry name" value="DUF1853"/>
</dbReference>
<keyword evidence="2" id="KW-1185">Reference proteome</keyword>
<dbReference type="OrthoDB" id="378654at2"/>
<dbReference type="RefSeq" id="WP_054581336.1">
    <property type="nucleotide sequence ID" value="NZ_CP012808.1"/>
</dbReference>
<evidence type="ECO:0000313" key="1">
    <source>
        <dbReference type="EMBL" id="ALH95444.1"/>
    </source>
</evidence>
<dbReference type="Pfam" id="PF08907">
    <property type="entry name" value="DUF1853"/>
    <property type="match status" value="1"/>
</dbReference>
<dbReference type="AlphaFoldDB" id="A0A0N9W362"/>
<dbReference type="EMBL" id="CP012808">
    <property type="protein sequence ID" value="ALH95444.1"/>
    <property type="molecule type" value="Genomic_DNA"/>
</dbReference>
<evidence type="ECO:0008006" key="3">
    <source>
        <dbReference type="Google" id="ProtNLM"/>
    </source>
</evidence>
<sequence>MSSLLNNIQNEYWLFYKTPVVRQLAFALLSPNIIQKIPQELEVFYPFQLHDSQKWQNFYTQYKPRLEFLDQNPNELQNFLNKLKSTRLGLRFEMLIWFWLLDSNYHPYEVLAHGLQIIQGPKTVGELDFVVKNTENNQIEHWEVALKYYLGESDLTLKNWYGLNRSDTLFKKMYHFSQKQFQFSHVLDLEINEKFAVIKGQLYLPLYQNSLEIPTWINLDRRLGNWGTCFPKHAKKHHRLSRHEWLCPHNNASSSHNKWWTDGLYFNSDSSHYYMYRSPSLPYLI</sequence>
<evidence type="ECO:0000313" key="2">
    <source>
        <dbReference type="Proteomes" id="UP000064939"/>
    </source>
</evidence>
<name>A0A0N9W362_9GAMM</name>
<dbReference type="Proteomes" id="UP000064939">
    <property type="component" value="Chromosome"/>
</dbReference>
<proteinExistence type="predicted"/>
<accession>A0A0N9W362</accession>
<reference evidence="1 2" key="1">
    <citation type="journal article" date="2015" name="Int. J. Syst. Evol. Microbiol.">
        <title>Acinetobacter equi sp. nov. isolated from horse faeces.</title>
        <authorList>
            <person name="Poppel M.T."/>
            <person name="Skiebe E."/>
            <person name="Laue M."/>
            <person name="Bergmann H."/>
            <person name="Ebersberger I."/>
            <person name="Garn T."/>
            <person name="Fruth A."/>
            <person name="Baumgardt S."/>
            <person name="Busse H.J."/>
            <person name="Wilharm G."/>
        </authorList>
    </citation>
    <scope>NUCLEOTIDE SEQUENCE [LARGE SCALE GENOMIC DNA]</scope>
    <source>
        <strain evidence="1 2">114</strain>
    </source>
</reference>